<dbReference type="InParanoid" id="E2C9P3"/>
<keyword evidence="3" id="KW-1185">Reference proteome</keyword>
<sequence>MDFARKIGKPADKPPAWKKSRIPIVTATDNLVRDDEPLLEDRRLANWRKWLTDRKKLSRRIERVTGRSQADQLHSSSERYRSRVETKELMEHAAIPVPVIPDKYRGGPEFWRTAELLPDRDDASLPEVSLTLTRRQLNLPPDLMRVGLPDLTAKERGLVRSKPELWRRSEYLKTRQLELTEEIALLLPKEPETAALAVKGQMLRKKKQKKKKPPPRIPPISITRPDEEEESCGDIEQTIALKIQGREFLWRRPAKVEATDAETITWSLTFEGKLDQMVEKEIVLENRGTRVILYHWRDSSLRLTGASTRRRGSSFFFNKTKDLVLPGQLARIKVWYKPRAHGISSENWRLVTEPSLSTSAFVFRLWGCAIDTRGSSADRAIDEHLARCVRDSVVRSVVEEVVAGVEHGRRPVEPPYQALFLDSDLFRCLNPCYFYHPSVVTQLREMYGDVAGEDAPPWDLSLNTLRGALLQVGETNRRRDALARFYELCKQCLRSTLYDVDWNDWKSDAVYAVLCAFANLFEAESDFVKSHSFVRAEQPAASPEVGRDPQSPILSPRESSDSSQRMHGATAIEQPQNTQAQSERGTLTLNLQLYEDVFFIRVYKALEEAIERACAIIDSFNRLYQPEK</sequence>
<evidence type="ECO:0000313" key="2">
    <source>
        <dbReference type="EMBL" id="EFN75382.1"/>
    </source>
</evidence>
<protein>
    <submittedName>
        <fullName evidence="2">MYCBP-associated protein</fullName>
    </submittedName>
</protein>
<evidence type="ECO:0000256" key="1">
    <source>
        <dbReference type="SAM" id="MobiDB-lite"/>
    </source>
</evidence>
<dbReference type="OrthoDB" id="10263316at2759"/>
<dbReference type="InterPro" id="IPR032707">
    <property type="entry name" value="MYCBPAP"/>
</dbReference>
<dbReference type="KEGG" id="hst:105191460"/>
<feature type="compositionally biased region" description="Basic residues" evidence="1">
    <location>
        <begin position="202"/>
        <end position="214"/>
    </location>
</feature>
<feature type="region of interest" description="Disordered" evidence="1">
    <location>
        <begin position="201"/>
        <end position="230"/>
    </location>
</feature>
<evidence type="ECO:0000313" key="3">
    <source>
        <dbReference type="Proteomes" id="UP000008237"/>
    </source>
</evidence>
<feature type="region of interest" description="Disordered" evidence="1">
    <location>
        <begin position="538"/>
        <end position="581"/>
    </location>
</feature>
<dbReference type="AlphaFoldDB" id="E2C9P3"/>
<gene>
    <name evidence="2" type="ORF">EAI_06166</name>
</gene>
<dbReference type="Proteomes" id="UP000008237">
    <property type="component" value="Unassembled WGS sequence"/>
</dbReference>
<dbReference type="OMA" id="QPRKVSM"/>
<dbReference type="PANTHER" id="PTHR48421:SF1">
    <property type="entry name" value="MYCBP-ASSOCIATED PROTEIN"/>
    <property type="match status" value="1"/>
</dbReference>
<name>E2C9P3_HARSA</name>
<reference evidence="2 3" key="1">
    <citation type="journal article" date="2010" name="Science">
        <title>Genomic comparison of the ants Camponotus floridanus and Harpegnathos saltator.</title>
        <authorList>
            <person name="Bonasio R."/>
            <person name="Zhang G."/>
            <person name="Ye C."/>
            <person name="Mutti N.S."/>
            <person name="Fang X."/>
            <person name="Qin N."/>
            <person name="Donahue G."/>
            <person name="Yang P."/>
            <person name="Li Q."/>
            <person name="Li C."/>
            <person name="Zhang P."/>
            <person name="Huang Z."/>
            <person name="Berger S.L."/>
            <person name="Reinberg D."/>
            <person name="Wang J."/>
            <person name="Liebig J."/>
        </authorList>
    </citation>
    <scope>NUCLEOTIDE SEQUENCE [LARGE SCALE GENOMIC DNA]</scope>
    <source>
        <strain evidence="2 3">R22 G/1</strain>
    </source>
</reference>
<dbReference type="PANTHER" id="PTHR48421">
    <property type="entry name" value="MYCBP-ASSOCIATED PROTEIN"/>
    <property type="match status" value="1"/>
</dbReference>
<accession>E2C9P3</accession>
<proteinExistence type="predicted"/>
<dbReference type="STRING" id="610380.E2C9P3"/>
<dbReference type="EMBL" id="GL453868">
    <property type="protein sequence ID" value="EFN75382.1"/>
    <property type="molecule type" value="Genomic_DNA"/>
</dbReference>
<organism evidence="3">
    <name type="scientific">Harpegnathos saltator</name>
    <name type="common">Jerdon's jumping ant</name>
    <dbReference type="NCBI Taxonomy" id="610380"/>
    <lineage>
        <taxon>Eukaryota</taxon>
        <taxon>Metazoa</taxon>
        <taxon>Ecdysozoa</taxon>
        <taxon>Arthropoda</taxon>
        <taxon>Hexapoda</taxon>
        <taxon>Insecta</taxon>
        <taxon>Pterygota</taxon>
        <taxon>Neoptera</taxon>
        <taxon>Endopterygota</taxon>
        <taxon>Hymenoptera</taxon>
        <taxon>Apocrita</taxon>
        <taxon>Aculeata</taxon>
        <taxon>Formicoidea</taxon>
        <taxon>Formicidae</taxon>
        <taxon>Ponerinae</taxon>
        <taxon>Ponerini</taxon>
        <taxon>Harpegnathos</taxon>
    </lineage>
</organism>
<dbReference type="PhylomeDB" id="E2C9P3"/>
<dbReference type="Pfam" id="PF14646">
    <property type="entry name" value="MYCBPAP"/>
    <property type="match status" value="1"/>
</dbReference>